<organism evidence="2 3">
    <name type="scientific">Stichopus japonicus</name>
    <name type="common">Sea cucumber</name>
    <dbReference type="NCBI Taxonomy" id="307972"/>
    <lineage>
        <taxon>Eukaryota</taxon>
        <taxon>Metazoa</taxon>
        <taxon>Echinodermata</taxon>
        <taxon>Eleutherozoa</taxon>
        <taxon>Echinozoa</taxon>
        <taxon>Holothuroidea</taxon>
        <taxon>Aspidochirotacea</taxon>
        <taxon>Aspidochirotida</taxon>
        <taxon>Stichopodidae</taxon>
        <taxon>Apostichopus</taxon>
    </lineage>
</organism>
<evidence type="ECO:0000313" key="2">
    <source>
        <dbReference type="EMBL" id="PIK53556.1"/>
    </source>
</evidence>
<reference evidence="2 3" key="1">
    <citation type="journal article" date="2017" name="PLoS Biol.">
        <title>The sea cucumber genome provides insights into morphological evolution and visceral regeneration.</title>
        <authorList>
            <person name="Zhang X."/>
            <person name="Sun L."/>
            <person name="Yuan J."/>
            <person name="Sun Y."/>
            <person name="Gao Y."/>
            <person name="Zhang L."/>
            <person name="Li S."/>
            <person name="Dai H."/>
            <person name="Hamel J.F."/>
            <person name="Liu C."/>
            <person name="Yu Y."/>
            <person name="Liu S."/>
            <person name="Lin W."/>
            <person name="Guo K."/>
            <person name="Jin S."/>
            <person name="Xu P."/>
            <person name="Storey K.B."/>
            <person name="Huan P."/>
            <person name="Zhang T."/>
            <person name="Zhou Y."/>
            <person name="Zhang J."/>
            <person name="Lin C."/>
            <person name="Li X."/>
            <person name="Xing L."/>
            <person name="Huo D."/>
            <person name="Sun M."/>
            <person name="Wang L."/>
            <person name="Mercier A."/>
            <person name="Li F."/>
            <person name="Yang H."/>
            <person name="Xiang J."/>
        </authorList>
    </citation>
    <scope>NUCLEOTIDE SEQUENCE [LARGE SCALE GENOMIC DNA]</scope>
    <source>
        <strain evidence="2">Shaxun</strain>
        <tissue evidence="2">Muscle</tissue>
    </source>
</reference>
<dbReference type="Proteomes" id="UP000230750">
    <property type="component" value="Unassembled WGS sequence"/>
</dbReference>
<dbReference type="GO" id="GO:0005739">
    <property type="term" value="C:mitochondrion"/>
    <property type="evidence" value="ECO:0007669"/>
    <property type="project" value="TreeGrafter"/>
</dbReference>
<dbReference type="InterPro" id="IPR026100">
    <property type="entry name" value="Tmem223"/>
</dbReference>
<keyword evidence="1" id="KW-1133">Transmembrane helix</keyword>
<comment type="caution">
    <text evidence="2">The sequence shown here is derived from an EMBL/GenBank/DDBJ whole genome shotgun (WGS) entry which is preliminary data.</text>
</comment>
<dbReference type="Pfam" id="PF06979">
    <property type="entry name" value="TMEM70"/>
    <property type="match status" value="1"/>
</dbReference>
<keyword evidence="1 2" id="KW-0812">Transmembrane</keyword>
<dbReference type="EMBL" id="MRZV01000282">
    <property type="protein sequence ID" value="PIK53556.1"/>
    <property type="molecule type" value="Genomic_DNA"/>
</dbReference>
<name>A0A2G8KZW0_STIJA</name>
<accession>A0A2G8KZW0</accession>
<evidence type="ECO:0000313" key="3">
    <source>
        <dbReference type="Proteomes" id="UP000230750"/>
    </source>
</evidence>
<dbReference type="PANTHER" id="PTHR14549:SF2">
    <property type="entry name" value="TRANSMEMBRANE PROTEIN 223"/>
    <property type="match status" value="1"/>
</dbReference>
<dbReference type="GO" id="GO:0007399">
    <property type="term" value="P:nervous system development"/>
    <property type="evidence" value="ECO:0007669"/>
    <property type="project" value="TreeGrafter"/>
</dbReference>
<proteinExistence type="predicted"/>
<dbReference type="STRING" id="307972.A0A2G8KZW0"/>
<evidence type="ECO:0000256" key="1">
    <source>
        <dbReference type="SAM" id="Phobius"/>
    </source>
</evidence>
<protein>
    <submittedName>
        <fullName evidence="2">Putative transmembrane protein</fullName>
    </submittedName>
</protein>
<keyword evidence="3" id="KW-1185">Reference proteome</keyword>
<dbReference type="InterPro" id="IPR045325">
    <property type="entry name" value="TMEM70/TMEM186/TMEM223"/>
</dbReference>
<dbReference type="PANTHER" id="PTHR14549">
    <property type="entry name" value="TRANSMEMBRANE PROTEIN 223"/>
    <property type="match status" value="1"/>
</dbReference>
<feature type="transmembrane region" description="Helical" evidence="1">
    <location>
        <begin position="127"/>
        <end position="147"/>
    </location>
</feature>
<keyword evidence="1" id="KW-0472">Membrane</keyword>
<feature type="transmembrane region" description="Helical" evidence="1">
    <location>
        <begin position="59"/>
        <end position="79"/>
    </location>
</feature>
<dbReference type="OrthoDB" id="5950063at2759"/>
<gene>
    <name evidence="2" type="ORF">BSL78_09577</name>
</gene>
<sequence>MAVPWRITCYIHQRLRCTRKHFFPTLVPLRRTLILSPCRTKFHKSEVVKDVVLYKNNSNIFFGVVGAFACAQMVFWGYLTHTAFTSMRDAHILTATKYGPEGPPAELKKWTSWSGITMSLSSGKWRYGVTLLCLAAGTSIFAGSLMYSRRSISSLILLKGGNNLRIETFGFLGLKSSITVPVSKVSCQHSRHAVSSQLPIKVYGRSFHYILDKQGKFLNGRLFDYTAGMKRVLV</sequence>
<dbReference type="AlphaFoldDB" id="A0A2G8KZW0"/>